<dbReference type="InterPro" id="IPR019495">
    <property type="entry name" value="EXOSC1_C"/>
</dbReference>
<dbReference type="Pfam" id="PF10447">
    <property type="entry name" value="EXOSC1"/>
    <property type="match status" value="1"/>
</dbReference>
<dbReference type="GO" id="GO:0004527">
    <property type="term" value="F:exonuclease activity"/>
    <property type="evidence" value="ECO:0007669"/>
    <property type="project" value="UniProtKB-KW"/>
</dbReference>
<feature type="domain" description="Exosome complex component CSL4 C-terminal" evidence="4">
    <location>
        <begin position="119"/>
        <end position="238"/>
    </location>
</feature>
<sequence length="294" mass="31962">MTDIKGKLVVPGQYITSAYKLDGSSQKQIERYIPGKGAIISQIEHEDKQIPVVVATILGRVIIREIERDLENDKAKTSSNYNNIKSHVVVVVPKSNSYIDYNIEVGSNILEDSNISINLPKENDVVLVKITKITQKQVYCEILSVEGHGNVLSDGGIGANGELAHDSLPAGGGSQNLSNHQTIASSQATALGAQSNDIGENFKGIIRSQDIRSTDRDKVKVIDSYKPGDIVRALIISLGDGSNYYLSTARNDLGVIFAKSENGSGNLMYPIDWQNMMDVQSGLIEKRKCANPFA</sequence>
<dbReference type="GeneID" id="4840296"/>
<evidence type="ECO:0000313" key="6">
    <source>
        <dbReference type="EMBL" id="ABN67468.1"/>
    </source>
</evidence>
<dbReference type="eggNOG" id="KOG3409">
    <property type="taxonomic scope" value="Eukaryota"/>
</dbReference>
<dbReference type="InterPro" id="IPR039771">
    <property type="entry name" value="Csl4"/>
</dbReference>
<evidence type="ECO:0000259" key="4">
    <source>
        <dbReference type="Pfam" id="PF10447"/>
    </source>
</evidence>
<reference evidence="6 7" key="1">
    <citation type="journal article" date="2007" name="Nat. Biotechnol.">
        <title>Genome sequence of the lignocellulose-bioconverting and xylose-fermenting yeast Pichia stipitis.</title>
        <authorList>
            <person name="Jeffries T.W."/>
            <person name="Grigoriev I.V."/>
            <person name="Grimwood J."/>
            <person name="Laplaza J.M."/>
            <person name="Aerts A."/>
            <person name="Salamov A."/>
            <person name="Schmutz J."/>
            <person name="Lindquist E."/>
            <person name="Dehal P."/>
            <person name="Shapiro H."/>
            <person name="Jin Y.S."/>
            <person name="Passoth V."/>
            <person name="Richardson P.M."/>
        </authorList>
    </citation>
    <scope>NUCLEOTIDE SEQUENCE [LARGE SCALE GENOMIC DNA]</scope>
    <source>
        <strain evidence="7">ATCC 58785 / CBS 6054 / NBRC 10063 / NRRL Y-11545</strain>
    </source>
</reference>
<evidence type="ECO:0000259" key="5">
    <source>
        <dbReference type="Pfam" id="PF21551"/>
    </source>
</evidence>
<dbReference type="KEGG" id="pic:PICST_84802"/>
<proteinExistence type="predicted"/>
<dbReference type="Gene3D" id="2.40.50.140">
    <property type="entry name" value="Nucleic acid-binding proteins"/>
    <property type="match status" value="1"/>
</dbReference>
<dbReference type="InParanoid" id="A3LXJ2"/>
<dbReference type="HOGENOM" id="CLU_067135_0_0_1"/>
<dbReference type="Pfam" id="PF21551">
    <property type="entry name" value="CSL4_N"/>
    <property type="match status" value="1"/>
</dbReference>
<dbReference type="InterPro" id="IPR012340">
    <property type="entry name" value="NA-bd_OB-fold"/>
</dbReference>
<dbReference type="SUPFAM" id="SSF50249">
    <property type="entry name" value="Nucleic acid-binding proteins"/>
    <property type="match status" value="1"/>
</dbReference>
<gene>
    <name evidence="6" type="primary">CSL4</name>
    <name evidence="6" type="ORF">PICST_84802</name>
</gene>
<organism evidence="6 7">
    <name type="scientific">Scheffersomyces stipitis (strain ATCC 58785 / CBS 6054 / NBRC 10063 / NRRL Y-11545)</name>
    <name type="common">Yeast</name>
    <name type="synonym">Pichia stipitis</name>
    <dbReference type="NCBI Taxonomy" id="322104"/>
    <lineage>
        <taxon>Eukaryota</taxon>
        <taxon>Fungi</taxon>
        <taxon>Dikarya</taxon>
        <taxon>Ascomycota</taxon>
        <taxon>Saccharomycotina</taxon>
        <taxon>Pichiomycetes</taxon>
        <taxon>Debaryomycetaceae</taxon>
        <taxon>Scheffersomyces</taxon>
    </lineage>
</organism>
<dbReference type="FunCoup" id="A3LXJ2">
    <property type="interactions" value="338"/>
</dbReference>
<dbReference type="GO" id="GO:0000467">
    <property type="term" value="P:exonucleolytic trimming to generate mature 3'-end of 5.8S rRNA from tricistronic rRNA transcript (SSU-rRNA, 5.8S rRNA, LSU-rRNA)"/>
    <property type="evidence" value="ECO:0007669"/>
    <property type="project" value="EnsemblFungi"/>
</dbReference>
<dbReference type="GO" id="GO:0071038">
    <property type="term" value="P:TRAMP-dependent tRNA surveillance pathway"/>
    <property type="evidence" value="ECO:0007669"/>
    <property type="project" value="EnsemblFungi"/>
</dbReference>
<evidence type="ECO:0000313" key="7">
    <source>
        <dbReference type="Proteomes" id="UP000002258"/>
    </source>
</evidence>
<keyword evidence="7" id="KW-1185">Reference proteome</keyword>
<dbReference type="Gene3D" id="2.40.50.880">
    <property type="match status" value="1"/>
</dbReference>
<protein>
    <submittedName>
        <fullName evidence="6">Exosome 3'-&gt;5 exonuclease subunit ski4 (Csl4)</fullName>
    </submittedName>
</protein>
<dbReference type="GO" id="GO:0003723">
    <property type="term" value="F:RNA binding"/>
    <property type="evidence" value="ECO:0007669"/>
    <property type="project" value="InterPro"/>
</dbReference>
<keyword evidence="6" id="KW-0540">Nuclease</keyword>
<dbReference type="GO" id="GO:0071035">
    <property type="term" value="P:nuclear polyadenylation-dependent rRNA catabolic process"/>
    <property type="evidence" value="ECO:0007669"/>
    <property type="project" value="EnsemblFungi"/>
</dbReference>
<comment type="subcellular location">
    <subcellularLocation>
        <location evidence="1">Nucleus</location>
        <location evidence="1">Nucleolus</location>
    </subcellularLocation>
</comment>
<dbReference type="GO" id="GO:0000177">
    <property type="term" value="C:cytoplasmic exosome (RNase complex)"/>
    <property type="evidence" value="ECO:0007669"/>
    <property type="project" value="EnsemblFungi"/>
</dbReference>
<dbReference type="GO" id="GO:0070481">
    <property type="term" value="P:nuclear-transcribed mRNA catabolic process, non-stop decay"/>
    <property type="evidence" value="ECO:0007669"/>
    <property type="project" value="EnsemblFungi"/>
</dbReference>
<dbReference type="GO" id="GO:0005730">
    <property type="term" value="C:nucleolus"/>
    <property type="evidence" value="ECO:0007669"/>
    <property type="project" value="UniProtKB-SubCell"/>
</dbReference>
<dbReference type="RefSeq" id="XP_001385497.1">
    <property type="nucleotide sequence ID" value="XM_001385460.1"/>
</dbReference>
<evidence type="ECO:0000256" key="2">
    <source>
        <dbReference type="ARBA" id="ARBA00022490"/>
    </source>
</evidence>
<dbReference type="PANTHER" id="PTHR12686">
    <property type="entry name" value="3'-5' EXORIBONUCLEASE CSL4-RELATED"/>
    <property type="match status" value="1"/>
</dbReference>
<accession>A3LXJ2</accession>
<dbReference type="GO" id="GO:0006397">
    <property type="term" value="P:mRNA processing"/>
    <property type="evidence" value="ECO:0007669"/>
    <property type="project" value="EnsemblFungi"/>
</dbReference>
<dbReference type="EMBL" id="CP000500">
    <property type="protein sequence ID" value="ABN67468.1"/>
    <property type="molecule type" value="Genomic_DNA"/>
</dbReference>
<keyword evidence="6" id="KW-0378">Hydrolase</keyword>
<dbReference type="OMA" id="LMYPIDW"/>
<keyword evidence="2" id="KW-0963">Cytoplasm</keyword>
<keyword evidence="6" id="KW-0269">Exonuclease</keyword>
<feature type="domain" description="Exosome complex component CSL4 N-terminal" evidence="5">
    <location>
        <begin position="11"/>
        <end position="65"/>
    </location>
</feature>
<dbReference type="InterPro" id="IPR048626">
    <property type="entry name" value="CSL4_N"/>
</dbReference>
<dbReference type="GO" id="GO:0000176">
    <property type="term" value="C:nuclear exosome (RNase complex)"/>
    <property type="evidence" value="ECO:0007669"/>
    <property type="project" value="EnsemblFungi"/>
</dbReference>
<name>A3LXJ2_PICST</name>
<dbReference type="STRING" id="322104.A3LXJ2"/>
<keyword evidence="3" id="KW-0271">Exosome</keyword>
<dbReference type="OrthoDB" id="440760at2759"/>
<dbReference type="AlphaFoldDB" id="A3LXJ2"/>
<dbReference type="Proteomes" id="UP000002258">
    <property type="component" value="Chromosome 6"/>
</dbReference>
<evidence type="ECO:0000256" key="3">
    <source>
        <dbReference type="ARBA" id="ARBA00022835"/>
    </source>
</evidence>
<dbReference type="PANTHER" id="PTHR12686:SF8">
    <property type="entry name" value="EXOSOME COMPLEX COMPONENT CSL4"/>
    <property type="match status" value="1"/>
</dbReference>
<evidence type="ECO:0000256" key="1">
    <source>
        <dbReference type="ARBA" id="ARBA00004604"/>
    </source>
</evidence>